<dbReference type="RefSeq" id="XP_028867201.1">
    <property type="nucleotide sequence ID" value="XM_029011368.1"/>
</dbReference>
<evidence type="ECO:0000313" key="4">
    <source>
        <dbReference type="Proteomes" id="UP000236319"/>
    </source>
</evidence>
<feature type="region of interest" description="Disordered" evidence="1">
    <location>
        <begin position="1"/>
        <end position="22"/>
    </location>
</feature>
<name>A0A2H6KD88_9APIC</name>
<keyword evidence="2" id="KW-0812">Transmembrane</keyword>
<keyword evidence="2" id="KW-0472">Membrane</keyword>
<evidence type="ECO:0000313" key="3">
    <source>
        <dbReference type="EMBL" id="GBE60958.1"/>
    </source>
</evidence>
<feature type="transmembrane region" description="Helical" evidence="2">
    <location>
        <begin position="51"/>
        <end position="73"/>
    </location>
</feature>
<accession>A0A2H6KD88</accession>
<sequence length="130" mass="14847">MDAEDTKNPVQRGGSSPNRKVTFNRECEVIPDSDEETVELPVEQTDKDAKIQMIVFMITIIFPLAGCILYAYSRNSRRDSPRYIWAYRALQLGTALSVIYSFIICSFLHHYQLQSLKGDVTGFSYTQGRI</sequence>
<dbReference type="EMBL" id="BDSA01000002">
    <property type="protein sequence ID" value="GBE60958.1"/>
    <property type="molecule type" value="Genomic_DNA"/>
</dbReference>
<proteinExistence type="predicted"/>
<protein>
    <submittedName>
        <fullName evidence="3">Uncharacterized protein</fullName>
    </submittedName>
</protein>
<dbReference type="VEuPathDB" id="PiroplasmaDB:BOVATA_024510"/>
<feature type="transmembrane region" description="Helical" evidence="2">
    <location>
        <begin position="85"/>
        <end position="109"/>
    </location>
</feature>
<keyword evidence="2" id="KW-1133">Transmembrane helix</keyword>
<dbReference type="OrthoDB" id="366091at2759"/>
<evidence type="ECO:0000256" key="2">
    <source>
        <dbReference type="SAM" id="Phobius"/>
    </source>
</evidence>
<organism evidence="3 4">
    <name type="scientific">Babesia ovata</name>
    <dbReference type="NCBI Taxonomy" id="189622"/>
    <lineage>
        <taxon>Eukaryota</taxon>
        <taxon>Sar</taxon>
        <taxon>Alveolata</taxon>
        <taxon>Apicomplexa</taxon>
        <taxon>Aconoidasida</taxon>
        <taxon>Piroplasmida</taxon>
        <taxon>Babesiidae</taxon>
        <taxon>Babesia</taxon>
    </lineage>
</organism>
<reference evidence="3 4" key="1">
    <citation type="journal article" date="2017" name="BMC Genomics">
        <title>Whole-genome assembly of Babesia ovata and comparative genomics between closely related pathogens.</title>
        <authorList>
            <person name="Yamagishi J."/>
            <person name="Asada M."/>
            <person name="Hakimi H."/>
            <person name="Tanaka T.Q."/>
            <person name="Sugimoto C."/>
            <person name="Kawazu S."/>
        </authorList>
    </citation>
    <scope>NUCLEOTIDE SEQUENCE [LARGE SCALE GENOMIC DNA]</scope>
    <source>
        <strain evidence="3 4">Miyake</strain>
    </source>
</reference>
<dbReference type="GeneID" id="39874728"/>
<dbReference type="AlphaFoldDB" id="A0A2H6KD88"/>
<keyword evidence="4" id="KW-1185">Reference proteome</keyword>
<evidence type="ECO:0000256" key="1">
    <source>
        <dbReference type="SAM" id="MobiDB-lite"/>
    </source>
</evidence>
<gene>
    <name evidence="3" type="ORF">BOVATA_024510</name>
</gene>
<dbReference type="Proteomes" id="UP000236319">
    <property type="component" value="Unassembled WGS sequence"/>
</dbReference>
<comment type="caution">
    <text evidence="3">The sequence shown here is derived from an EMBL/GenBank/DDBJ whole genome shotgun (WGS) entry which is preliminary data.</text>
</comment>